<reference evidence="2" key="1">
    <citation type="submission" date="2023-10" db="EMBL/GenBank/DDBJ databases">
        <title>Genome assemblies of two species of porcelain crab, Petrolisthes cinctipes and Petrolisthes manimaculis (Anomura: Porcellanidae).</title>
        <authorList>
            <person name="Angst P."/>
        </authorList>
    </citation>
    <scope>NUCLEOTIDE SEQUENCE</scope>
    <source>
        <strain evidence="2">PB745_01</strain>
        <tissue evidence="2">Gill</tissue>
    </source>
</reference>
<dbReference type="PANTHER" id="PTHR36688">
    <property type="entry name" value="ENDO/EXONUCLEASE/PHOSPHATASE DOMAIN-CONTAINING PROTEIN"/>
    <property type="match status" value="1"/>
</dbReference>
<dbReference type="InterPro" id="IPR043502">
    <property type="entry name" value="DNA/RNA_pol_sf"/>
</dbReference>
<organism evidence="2 3">
    <name type="scientific">Petrolisthes cinctipes</name>
    <name type="common">Flat porcelain crab</name>
    <dbReference type="NCBI Taxonomy" id="88211"/>
    <lineage>
        <taxon>Eukaryota</taxon>
        <taxon>Metazoa</taxon>
        <taxon>Ecdysozoa</taxon>
        <taxon>Arthropoda</taxon>
        <taxon>Crustacea</taxon>
        <taxon>Multicrustacea</taxon>
        <taxon>Malacostraca</taxon>
        <taxon>Eumalacostraca</taxon>
        <taxon>Eucarida</taxon>
        <taxon>Decapoda</taxon>
        <taxon>Pleocyemata</taxon>
        <taxon>Anomura</taxon>
        <taxon>Galatheoidea</taxon>
        <taxon>Porcellanidae</taxon>
        <taxon>Petrolisthes</taxon>
    </lineage>
</organism>
<dbReference type="Pfam" id="PF00078">
    <property type="entry name" value="RVT_1"/>
    <property type="match status" value="1"/>
</dbReference>
<evidence type="ECO:0000313" key="2">
    <source>
        <dbReference type="EMBL" id="KAK3885135.1"/>
    </source>
</evidence>
<name>A0AAE1G2X9_PETCI</name>
<evidence type="ECO:0000313" key="3">
    <source>
        <dbReference type="Proteomes" id="UP001286313"/>
    </source>
</evidence>
<dbReference type="InterPro" id="IPR000477">
    <property type="entry name" value="RT_dom"/>
</dbReference>
<sequence length="544" mass="61946">MIPTKFRVLSLKVEGTSATKSEIIATLNADICLQETHEDLVPPKIPGMHLIIHRPSPVHGSAIYARDNHSTTWGYIETNTDGEAVEAFAAVKDLRLLYDAKDSTSFQSACWRRGYNPDLACISSKHYGNIEKSMGNPIPKTQHRPILIDGRLVIRPQKPQQRPRFNFWKANWEGFMSDIEQVIHSINPTPEEYDNFQTLVWKAARNNIPRGYRKTYIPGLAEPNKIQYEEYVQAFNEDPFAENTIELGEDLLTSISNVQKERWQEVITNIDMTHNSKKAWMTIKKLNSEKAPQSRIAAVTPNQVAHQLLLNGKPLIKERGHKKKMKMDISHIMQNSNTNLEPFTEEDLTTAISHLKHGKASGLDGITPEIVTHLGVNAREWLLSLLNKCATSLKIPKIWKRAKVVALLKPGKDSTSPKSYRPISLLCIIYKLYECMILARILPPVEEHLSVDQAGFRPGRSFCSQVLNLSQYIEDMFENKQITGAVFVDLMAAYDTVNHRALIFKAAQIVQNSTMVRIIESLLSNRRFHVEMDGKKSRWYIQNN</sequence>
<dbReference type="GO" id="GO:0071897">
    <property type="term" value="P:DNA biosynthetic process"/>
    <property type="evidence" value="ECO:0007669"/>
    <property type="project" value="UniProtKB-ARBA"/>
</dbReference>
<dbReference type="SUPFAM" id="SSF56672">
    <property type="entry name" value="DNA/RNA polymerases"/>
    <property type="match status" value="1"/>
</dbReference>
<protein>
    <recommendedName>
        <fullName evidence="1">Reverse transcriptase domain-containing protein</fullName>
    </recommendedName>
</protein>
<keyword evidence="3" id="KW-1185">Reference proteome</keyword>
<dbReference type="CDD" id="cd01650">
    <property type="entry name" value="RT_nLTR_like"/>
    <property type="match status" value="1"/>
</dbReference>
<gene>
    <name evidence="2" type="ORF">Pcinc_010617</name>
</gene>
<dbReference type="AlphaFoldDB" id="A0AAE1G2X9"/>
<dbReference type="Proteomes" id="UP001286313">
    <property type="component" value="Unassembled WGS sequence"/>
</dbReference>
<dbReference type="PANTHER" id="PTHR36688:SF1">
    <property type="entry name" value="ENDONUCLEASE_EXONUCLEASE_PHOSPHATASE DOMAIN-CONTAINING PROTEIN"/>
    <property type="match status" value="1"/>
</dbReference>
<dbReference type="EMBL" id="JAWQEG010000826">
    <property type="protein sequence ID" value="KAK3885135.1"/>
    <property type="molecule type" value="Genomic_DNA"/>
</dbReference>
<evidence type="ECO:0000259" key="1">
    <source>
        <dbReference type="Pfam" id="PF00078"/>
    </source>
</evidence>
<proteinExistence type="predicted"/>
<dbReference type="InterPro" id="IPR052560">
    <property type="entry name" value="RdDP_mobile_element"/>
</dbReference>
<comment type="caution">
    <text evidence="2">The sequence shown here is derived from an EMBL/GenBank/DDBJ whole genome shotgun (WGS) entry which is preliminary data.</text>
</comment>
<accession>A0AAE1G2X9</accession>
<feature type="domain" description="Reverse transcriptase" evidence="1">
    <location>
        <begin position="411"/>
        <end position="536"/>
    </location>
</feature>